<keyword evidence="1" id="KW-1133">Transmembrane helix</keyword>
<feature type="transmembrane region" description="Helical" evidence="1">
    <location>
        <begin position="79"/>
        <end position="105"/>
    </location>
</feature>
<keyword evidence="3" id="KW-1185">Reference proteome</keyword>
<dbReference type="EMBL" id="CM008971">
    <property type="protein sequence ID" value="PNW77591.1"/>
    <property type="molecule type" value="Genomic_DNA"/>
</dbReference>
<dbReference type="ExpressionAtlas" id="A0A2K3DAP2">
    <property type="expression patterns" value="baseline"/>
</dbReference>
<keyword evidence="1" id="KW-0472">Membrane</keyword>
<dbReference type="AlphaFoldDB" id="A0A2K3DAP2"/>
<keyword evidence="1" id="KW-0812">Transmembrane</keyword>
<feature type="transmembrane region" description="Helical" evidence="1">
    <location>
        <begin position="117"/>
        <end position="135"/>
    </location>
</feature>
<protein>
    <submittedName>
        <fullName evidence="2">Uncharacterized protein</fullName>
    </submittedName>
</protein>
<reference evidence="2 3" key="1">
    <citation type="journal article" date="2007" name="Science">
        <title>The Chlamydomonas genome reveals the evolution of key animal and plant functions.</title>
        <authorList>
            <person name="Merchant S.S."/>
            <person name="Prochnik S.E."/>
            <person name="Vallon O."/>
            <person name="Harris E.H."/>
            <person name="Karpowicz S.J."/>
            <person name="Witman G.B."/>
            <person name="Terry A."/>
            <person name="Salamov A."/>
            <person name="Fritz-Laylin L.K."/>
            <person name="Marechal-Drouard L."/>
            <person name="Marshall W.F."/>
            <person name="Qu L.H."/>
            <person name="Nelson D.R."/>
            <person name="Sanderfoot A.A."/>
            <person name="Spalding M.H."/>
            <person name="Kapitonov V.V."/>
            <person name="Ren Q."/>
            <person name="Ferris P."/>
            <person name="Lindquist E."/>
            <person name="Shapiro H."/>
            <person name="Lucas S.M."/>
            <person name="Grimwood J."/>
            <person name="Schmutz J."/>
            <person name="Cardol P."/>
            <person name="Cerutti H."/>
            <person name="Chanfreau G."/>
            <person name="Chen C.L."/>
            <person name="Cognat V."/>
            <person name="Croft M.T."/>
            <person name="Dent R."/>
            <person name="Dutcher S."/>
            <person name="Fernandez E."/>
            <person name="Fukuzawa H."/>
            <person name="Gonzalez-Ballester D."/>
            <person name="Gonzalez-Halphen D."/>
            <person name="Hallmann A."/>
            <person name="Hanikenne M."/>
            <person name="Hippler M."/>
            <person name="Inwood W."/>
            <person name="Jabbari K."/>
            <person name="Kalanon M."/>
            <person name="Kuras R."/>
            <person name="Lefebvre P.A."/>
            <person name="Lemaire S.D."/>
            <person name="Lobanov A.V."/>
            <person name="Lohr M."/>
            <person name="Manuell A."/>
            <person name="Meier I."/>
            <person name="Mets L."/>
            <person name="Mittag M."/>
            <person name="Mittelmeier T."/>
            <person name="Moroney J.V."/>
            <person name="Moseley J."/>
            <person name="Napoli C."/>
            <person name="Nedelcu A.M."/>
            <person name="Niyogi K."/>
            <person name="Novoselov S.V."/>
            <person name="Paulsen I.T."/>
            <person name="Pazour G."/>
            <person name="Purton S."/>
            <person name="Ral J.P."/>
            <person name="Riano-Pachon D.M."/>
            <person name="Riekhof W."/>
            <person name="Rymarquis L."/>
            <person name="Schroda M."/>
            <person name="Stern D."/>
            <person name="Umen J."/>
            <person name="Willows R."/>
            <person name="Wilson N."/>
            <person name="Zimmer S.L."/>
            <person name="Allmer J."/>
            <person name="Balk J."/>
            <person name="Bisova K."/>
            <person name="Chen C.J."/>
            <person name="Elias M."/>
            <person name="Gendler K."/>
            <person name="Hauser C."/>
            <person name="Lamb M.R."/>
            <person name="Ledford H."/>
            <person name="Long J.C."/>
            <person name="Minagawa J."/>
            <person name="Page M.D."/>
            <person name="Pan J."/>
            <person name="Pootakham W."/>
            <person name="Roje S."/>
            <person name="Rose A."/>
            <person name="Stahlberg E."/>
            <person name="Terauchi A.M."/>
            <person name="Yang P."/>
            <person name="Ball S."/>
            <person name="Bowler C."/>
            <person name="Dieckmann C.L."/>
            <person name="Gladyshev V.N."/>
            <person name="Green P."/>
            <person name="Jorgensen R."/>
            <person name="Mayfield S."/>
            <person name="Mueller-Roeber B."/>
            <person name="Rajamani S."/>
            <person name="Sayre R.T."/>
            <person name="Brokstein P."/>
            <person name="Dubchak I."/>
            <person name="Goodstein D."/>
            <person name="Hornick L."/>
            <person name="Huang Y.W."/>
            <person name="Jhaveri J."/>
            <person name="Luo Y."/>
            <person name="Martinez D."/>
            <person name="Ngau W.C."/>
            <person name="Otillar B."/>
            <person name="Poliakov A."/>
            <person name="Porter A."/>
            <person name="Szajkowski L."/>
            <person name="Werner G."/>
            <person name="Zhou K."/>
            <person name="Grigoriev I.V."/>
            <person name="Rokhsar D.S."/>
            <person name="Grossman A.R."/>
        </authorList>
    </citation>
    <scope>NUCLEOTIDE SEQUENCE [LARGE SCALE GENOMIC DNA]</scope>
    <source>
        <strain evidence="3">CC-503</strain>
    </source>
</reference>
<dbReference type="KEGG" id="cre:CHLRE_10g443450v5"/>
<proteinExistence type="predicted"/>
<dbReference type="InParanoid" id="A0A2K3DAP2"/>
<evidence type="ECO:0000256" key="1">
    <source>
        <dbReference type="SAM" id="Phobius"/>
    </source>
</evidence>
<dbReference type="PaxDb" id="3055-EDP05765"/>
<dbReference type="RefSeq" id="XP_042920227.1">
    <property type="nucleotide sequence ID" value="XM_043066830.1"/>
</dbReference>
<dbReference type="Proteomes" id="UP000006906">
    <property type="component" value="Chromosome 10"/>
</dbReference>
<gene>
    <name evidence="2" type="ORF">CHLRE_10g443450v5</name>
</gene>
<accession>A0A2K3DAP2</accession>
<dbReference type="Gramene" id="PNW77591">
    <property type="protein sequence ID" value="PNW77591"/>
    <property type="gene ID" value="CHLRE_10g443450v5"/>
</dbReference>
<organism evidence="2 3">
    <name type="scientific">Chlamydomonas reinhardtii</name>
    <name type="common">Chlamydomonas smithii</name>
    <dbReference type="NCBI Taxonomy" id="3055"/>
    <lineage>
        <taxon>Eukaryota</taxon>
        <taxon>Viridiplantae</taxon>
        <taxon>Chlorophyta</taxon>
        <taxon>core chlorophytes</taxon>
        <taxon>Chlorophyceae</taxon>
        <taxon>CS clade</taxon>
        <taxon>Chlamydomonadales</taxon>
        <taxon>Chlamydomonadaceae</taxon>
        <taxon>Chlamydomonas</taxon>
    </lineage>
</organism>
<dbReference type="GeneID" id="5716116"/>
<dbReference type="OrthoDB" id="10323100at2759"/>
<evidence type="ECO:0000313" key="2">
    <source>
        <dbReference type="EMBL" id="PNW77591.1"/>
    </source>
</evidence>
<name>A0A2K3DAP2_CHLRE</name>
<evidence type="ECO:0000313" key="3">
    <source>
        <dbReference type="Proteomes" id="UP000006906"/>
    </source>
</evidence>
<sequence length="142" mass="15088">MSETFGACNQCLMGLIGAAEFAITVALFALSRDKLENKAVLVNAVDMPVDTPGPATKYVDYECLWHPDPSQNTACYRTMVAFAFTIGGSGGMAIVLSCLLICLAGAQAVQIKTIADMYRVIGAPAVVLNFLAWSVQAVSRHP</sequence>
<feature type="transmembrane region" description="Helical" evidence="1">
    <location>
        <begin position="12"/>
        <end position="31"/>
    </location>
</feature>